<feature type="compositionally biased region" description="Low complexity" evidence="3">
    <location>
        <begin position="145"/>
        <end position="156"/>
    </location>
</feature>
<accession>A0A4U0TMX8</accession>
<feature type="compositionally biased region" description="Polar residues" evidence="3">
    <location>
        <begin position="130"/>
        <end position="139"/>
    </location>
</feature>
<reference evidence="4 5" key="1">
    <citation type="submission" date="2017-03" db="EMBL/GenBank/DDBJ databases">
        <title>Genomes of endolithic fungi from Antarctica.</title>
        <authorList>
            <person name="Coleine C."/>
            <person name="Masonjones S."/>
            <person name="Stajich J.E."/>
        </authorList>
    </citation>
    <scope>NUCLEOTIDE SEQUENCE [LARGE SCALE GENOMIC DNA]</scope>
    <source>
        <strain evidence="4 5">CCFEE 6315</strain>
    </source>
</reference>
<feature type="region of interest" description="Disordered" evidence="3">
    <location>
        <begin position="209"/>
        <end position="382"/>
    </location>
</feature>
<dbReference type="PANTHER" id="PTHR12214">
    <property type="entry name" value="GC-RICH SEQUENCE DNA-BINDING FACTOR"/>
    <property type="match status" value="1"/>
</dbReference>
<keyword evidence="5" id="KW-1185">Reference proteome</keyword>
<organism evidence="4 5">
    <name type="scientific">Salinomyces thailandicus</name>
    <dbReference type="NCBI Taxonomy" id="706561"/>
    <lineage>
        <taxon>Eukaryota</taxon>
        <taxon>Fungi</taxon>
        <taxon>Dikarya</taxon>
        <taxon>Ascomycota</taxon>
        <taxon>Pezizomycotina</taxon>
        <taxon>Dothideomycetes</taxon>
        <taxon>Dothideomycetidae</taxon>
        <taxon>Mycosphaerellales</taxon>
        <taxon>Teratosphaeriaceae</taxon>
        <taxon>Salinomyces</taxon>
    </lineage>
</organism>
<feature type="region of interest" description="Disordered" evidence="3">
    <location>
        <begin position="1"/>
        <end position="168"/>
    </location>
</feature>
<feature type="compositionally biased region" description="Basic and acidic residues" evidence="3">
    <location>
        <begin position="246"/>
        <end position="271"/>
    </location>
</feature>
<dbReference type="PANTHER" id="PTHR12214:SF0">
    <property type="entry name" value="LD29489P"/>
    <property type="match status" value="1"/>
</dbReference>
<feature type="non-terminal residue" evidence="4">
    <location>
        <position position="1"/>
    </location>
</feature>
<proteinExistence type="predicted"/>
<dbReference type="InterPro" id="IPR012890">
    <property type="entry name" value="GCFC2-like"/>
</dbReference>
<feature type="region of interest" description="Disordered" evidence="3">
    <location>
        <begin position="444"/>
        <end position="520"/>
    </location>
</feature>
<feature type="compositionally biased region" description="Polar residues" evidence="3">
    <location>
        <begin position="157"/>
        <end position="166"/>
    </location>
</feature>
<feature type="compositionally biased region" description="Polar residues" evidence="3">
    <location>
        <begin position="56"/>
        <end position="66"/>
    </location>
</feature>
<feature type="compositionally biased region" description="Acidic residues" evidence="3">
    <location>
        <begin position="116"/>
        <end position="127"/>
    </location>
</feature>
<evidence type="ECO:0000313" key="4">
    <source>
        <dbReference type="EMBL" id="TKA23085.1"/>
    </source>
</evidence>
<evidence type="ECO:0000256" key="2">
    <source>
        <dbReference type="ARBA" id="ARBA00023242"/>
    </source>
</evidence>
<protein>
    <submittedName>
        <fullName evidence="4">Uncharacterized protein</fullName>
    </submittedName>
</protein>
<comment type="subcellular location">
    <subcellularLocation>
        <location evidence="1">Nucleus</location>
    </subcellularLocation>
</comment>
<feature type="compositionally biased region" description="Acidic residues" evidence="3">
    <location>
        <begin position="223"/>
        <end position="241"/>
    </location>
</feature>
<dbReference type="Proteomes" id="UP000308549">
    <property type="component" value="Unassembled WGS sequence"/>
</dbReference>
<dbReference type="GO" id="GO:0071008">
    <property type="term" value="C:U2-type post-mRNA release spliceosomal complex"/>
    <property type="evidence" value="ECO:0007669"/>
    <property type="project" value="InterPro"/>
</dbReference>
<evidence type="ECO:0000256" key="1">
    <source>
        <dbReference type="ARBA" id="ARBA00004123"/>
    </source>
</evidence>
<keyword evidence="2" id="KW-0539">Nucleus</keyword>
<dbReference type="GO" id="GO:0000390">
    <property type="term" value="P:spliceosomal complex disassembly"/>
    <property type="evidence" value="ECO:0007669"/>
    <property type="project" value="InterPro"/>
</dbReference>
<feature type="compositionally biased region" description="Polar residues" evidence="3">
    <location>
        <begin position="97"/>
        <end position="107"/>
    </location>
</feature>
<evidence type="ECO:0000313" key="5">
    <source>
        <dbReference type="Proteomes" id="UP000308549"/>
    </source>
</evidence>
<dbReference type="EMBL" id="NAJL01000061">
    <property type="protein sequence ID" value="TKA23085.1"/>
    <property type="molecule type" value="Genomic_DNA"/>
</dbReference>
<feature type="compositionally biased region" description="Basic and acidic residues" evidence="3">
    <location>
        <begin position="286"/>
        <end position="321"/>
    </location>
</feature>
<dbReference type="Pfam" id="PF15458">
    <property type="entry name" value="NTR2"/>
    <property type="match status" value="1"/>
</dbReference>
<name>A0A4U0TMX8_9PEZI</name>
<dbReference type="OrthoDB" id="429427at2759"/>
<feature type="compositionally biased region" description="Gly residues" evidence="3">
    <location>
        <begin position="488"/>
        <end position="512"/>
    </location>
</feature>
<evidence type="ECO:0000256" key="3">
    <source>
        <dbReference type="SAM" id="MobiDB-lite"/>
    </source>
</evidence>
<feature type="compositionally biased region" description="Polar residues" evidence="3">
    <location>
        <begin position="349"/>
        <end position="366"/>
    </location>
</feature>
<dbReference type="GO" id="GO:0003677">
    <property type="term" value="F:DNA binding"/>
    <property type="evidence" value="ECO:0007669"/>
    <property type="project" value="InterPro"/>
</dbReference>
<sequence>AQGTPTLHTAHATMKKAFGGRRVPRKIGGQDGDDAATSEPEPTLKRPTVKPRKSTNLRTSFAPSATESEEGEGVRNEVIVVPKRSNNLSRVAVQRNAKPSQRASLLASQLPRRRDDDDDNNDDDDPTESARPSYSTANLQALKDSTPSTPAAFTPTLDQPSVQDLQTRTRDLELTSKFSAAALARYQDTSSSAIPSASEIAEKKARRARLAKEHAAEEFISLDPDDPGLDRSGDEEEDGVDGDPNVMRDEQGRLLLKPKDPYKMAESRLANDEDEDMMEGFESFTEDGKVALGKRAEREAQVRRREEMRVKIAEAEGHNLSDAEDEEDDGVSSTSSRDRTAAFEAAQTRHGTYASQALNSTSSSADQRPKTPPKISPLPTLDGVLEGLRRRVQEMREERVRMEGVMVGLGREKIRLAGEEVRIQGALKEAGERFRGLRGGEGAEGLVERAGDGGAPEVVEERLDGDEGEEARSNGLGFAGMRASEGWVGVGGSGGDGEGLRSGMGGMSGMGGRQAAEDDW</sequence>
<comment type="caution">
    <text evidence="4">The sequence shown here is derived from an EMBL/GenBank/DDBJ whole genome shotgun (WGS) entry which is preliminary data.</text>
</comment>
<dbReference type="InterPro" id="IPR028211">
    <property type="entry name" value="Ntr2"/>
</dbReference>
<dbReference type="AlphaFoldDB" id="A0A4U0TMX8"/>
<gene>
    <name evidence="4" type="ORF">B0A50_07402</name>
</gene>